<dbReference type="EMBL" id="MU254601">
    <property type="protein sequence ID" value="KAG9240079.1"/>
    <property type="molecule type" value="Genomic_DNA"/>
</dbReference>
<name>A0A9P7YUA3_9HELO</name>
<sequence length="226" mass="25333">MRIIYPYARRTITWLRPEANNCKLALSMIEHFAEQTVFGKSFWEDALDAAHAHWPEPDCVFPYNKATWTSQQSVFPRTWFDPTLDASGGFDLQPQSDPAMRQLINPLLFAHESNTDMASHAVVPTRSHIEVQQPGFARNRLSSDPRDKIFGISGLLSPQIVAKIAPDYTKPHQQIYKEATFAYIKNSKQLQLLEHCGLIHGEGSGSSWGADLSKKGLALGKAGINR</sequence>
<gene>
    <name evidence="1" type="ORF">BJ878DRAFT_562363</name>
</gene>
<evidence type="ECO:0000313" key="1">
    <source>
        <dbReference type="EMBL" id="KAG9240079.1"/>
    </source>
</evidence>
<accession>A0A9P7YUA3</accession>
<dbReference type="InterPro" id="IPR052895">
    <property type="entry name" value="HetReg/Transcr_Mod"/>
</dbReference>
<proteinExistence type="predicted"/>
<dbReference type="PANTHER" id="PTHR24148:SF73">
    <property type="entry name" value="HET DOMAIN PROTEIN (AFU_ORTHOLOGUE AFUA_8G01020)"/>
    <property type="match status" value="1"/>
</dbReference>
<evidence type="ECO:0000313" key="2">
    <source>
        <dbReference type="Proteomes" id="UP000887226"/>
    </source>
</evidence>
<organism evidence="1 2">
    <name type="scientific">Calycina marina</name>
    <dbReference type="NCBI Taxonomy" id="1763456"/>
    <lineage>
        <taxon>Eukaryota</taxon>
        <taxon>Fungi</taxon>
        <taxon>Dikarya</taxon>
        <taxon>Ascomycota</taxon>
        <taxon>Pezizomycotina</taxon>
        <taxon>Leotiomycetes</taxon>
        <taxon>Helotiales</taxon>
        <taxon>Pezizellaceae</taxon>
        <taxon>Calycina</taxon>
    </lineage>
</organism>
<protein>
    <submittedName>
        <fullName evidence="1">Uncharacterized protein</fullName>
    </submittedName>
</protein>
<comment type="caution">
    <text evidence="1">The sequence shown here is derived from an EMBL/GenBank/DDBJ whole genome shotgun (WGS) entry which is preliminary data.</text>
</comment>
<keyword evidence="2" id="KW-1185">Reference proteome</keyword>
<dbReference type="OrthoDB" id="3557394at2759"/>
<dbReference type="PANTHER" id="PTHR24148">
    <property type="entry name" value="ANKYRIN REPEAT DOMAIN-CONTAINING PROTEIN 39 HOMOLOG-RELATED"/>
    <property type="match status" value="1"/>
</dbReference>
<reference evidence="1" key="1">
    <citation type="journal article" date="2021" name="IMA Fungus">
        <title>Genomic characterization of three marine fungi, including Emericellopsis atlantica sp. nov. with signatures of a generalist lifestyle and marine biomass degradation.</title>
        <authorList>
            <person name="Hagestad O.C."/>
            <person name="Hou L."/>
            <person name="Andersen J.H."/>
            <person name="Hansen E.H."/>
            <person name="Altermark B."/>
            <person name="Li C."/>
            <person name="Kuhnert E."/>
            <person name="Cox R.J."/>
            <person name="Crous P.W."/>
            <person name="Spatafora J.W."/>
            <person name="Lail K."/>
            <person name="Amirebrahimi M."/>
            <person name="Lipzen A."/>
            <person name="Pangilinan J."/>
            <person name="Andreopoulos W."/>
            <person name="Hayes R.D."/>
            <person name="Ng V."/>
            <person name="Grigoriev I.V."/>
            <person name="Jackson S.A."/>
            <person name="Sutton T.D.S."/>
            <person name="Dobson A.D.W."/>
            <person name="Rama T."/>
        </authorList>
    </citation>
    <scope>NUCLEOTIDE SEQUENCE</scope>
    <source>
        <strain evidence="1">TRa3180A</strain>
    </source>
</reference>
<dbReference type="Proteomes" id="UP000887226">
    <property type="component" value="Unassembled WGS sequence"/>
</dbReference>
<dbReference type="AlphaFoldDB" id="A0A9P7YUA3"/>